<dbReference type="InterPro" id="IPR000719">
    <property type="entry name" value="Prot_kinase_dom"/>
</dbReference>
<keyword evidence="4" id="KW-0963">Cytoplasm</keyword>
<evidence type="ECO:0000256" key="7">
    <source>
        <dbReference type="ARBA" id="ARBA00022679"/>
    </source>
</evidence>
<dbReference type="SUPFAM" id="SSF56112">
    <property type="entry name" value="Protein kinase-like (PK-like)"/>
    <property type="match status" value="1"/>
</dbReference>
<comment type="subcellular location">
    <subcellularLocation>
        <location evidence="2">Cytoplasm</location>
    </subcellularLocation>
</comment>
<dbReference type="FunFam" id="1.10.510.10:FF:000006">
    <property type="entry name" value="Serine/threonine-protein kinase WNK1 isoform 2"/>
    <property type="match status" value="1"/>
</dbReference>
<dbReference type="Gene3D" id="1.10.510.10">
    <property type="entry name" value="Transferase(Phosphotransferase) domain 1"/>
    <property type="match status" value="1"/>
</dbReference>
<evidence type="ECO:0000256" key="1">
    <source>
        <dbReference type="ARBA" id="ARBA00001946"/>
    </source>
</evidence>
<dbReference type="FunFam" id="3.10.20.90:FF:000007">
    <property type="entry name" value="Serine/threonine-protein kinase WNK1 isoform 1"/>
    <property type="match status" value="1"/>
</dbReference>
<proteinExistence type="predicted"/>
<feature type="compositionally biased region" description="Pro residues" evidence="13">
    <location>
        <begin position="1040"/>
        <end position="1056"/>
    </location>
</feature>
<evidence type="ECO:0000256" key="9">
    <source>
        <dbReference type="ARBA" id="ARBA00022777"/>
    </source>
</evidence>
<dbReference type="EC" id="2.7.11.1" evidence="3"/>
<evidence type="ECO:0000259" key="14">
    <source>
        <dbReference type="PROSITE" id="PS50011"/>
    </source>
</evidence>
<feature type="region of interest" description="Disordered" evidence="13">
    <location>
        <begin position="1161"/>
        <end position="1185"/>
    </location>
</feature>
<name>A0AAV2KIQ8_KNICA</name>
<feature type="region of interest" description="Disordered" evidence="13">
    <location>
        <begin position="689"/>
        <end position="727"/>
    </location>
</feature>
<dbReference type="PANTHER" id="PTHR13902">
    <property type="entry name" value="SERINE/THREONINE-PROTEIN KINASE WNK WITH NO LYSINE -RELATED"/>
    <property type="match status" value="1"/>
</dbReference>
<keyword evidence="6" id="KW-0597">Phosphoprotein</keyword>
<evidence type="ECO:0000256" key="5">
    <source>
        <dbReference type="ARBA" id="ARBA00022527"/>
    </source>
</evidence>
<gene>
    <name evidence="15" type="ORF">KC01_LOCUS19413</name>
</gene>
<evidence type="ECO:0000256" key="4">
    <source>
        <dbReference type="ARBA" id="ARBA00022490"/>
    </source>
</evidence>
<accession>A0AAV2KIQ8</accession>
<feature type="compositionally biased region" description="Low complexity" evidence="13">
    <location>
        <begin position="468"/>
        <end position="487"/>
    </location>
</feature>
<keyword evidence="10" id="KW-0067">ATP-binding</keyword>
<keyword evidence="5" id="KW-0723">Serine/threonine-protein kinase</keyword>
<comment type="catalytic activity">
    <reaction evidence="12">
        <text>L-seryl-[protein] + ATP = O-phospho-L-seryl-[protein] + ADP + H(+)</text>
        <dbReference type="Rhea" id="RHEA:17989"/>
        <dbReference type="Rhea" id="RHEA-COMP:9863"/>
        <dbReference type="Rhea" id="RHEA-COMP:11604"/>
        <dbReference type="ChEBI" id="CHEBI:15378"/>
        <dbReference type="ChEBI" id="CHEBI:29999"/>
        <dbReference type="ChEBI" id="CHEBI:30616"/>
        <dbReference type="ChEBI" id="CHEBI:83421"/>
        <dbReference type="ChEBI" id="CHEBI:456216"/>
        <dbReference type="EC" id="2.7.11.1"/>
    </reaction>
</comment>
<dbReference type="EMBL" id="OZ035841">
    <property type="protein sequence ID" value="CAL1589801.1"/>
    <property type="molecule type" value="Genomic_DNA"/>
</dbReference>
<evidence type="ECO:0000256" key="6">
    <source>
        <dbReference type="ARBA" id="ARBA00022553"/>
    </source>
</evidence>
<feature type="compositionally biased region" description="Acidic residues" evidence="13">
    <location>
        <begin position="1101"/>
        <end position="1110"/>
    </location>
</feature>
<keyword evidence="16" id="KW-1185">Reference proteome</keyword>
<dbReference type="GO" id="GO:0005524">
    <property type="term" value="F:ATP binding"/>
    <property type="evidence" value="ECO:0007669"/>
    <property type="project" value="UniProtKB-KW"/>
</dbReference>
<evidence type="ECO:0000313" key="15">
    <source>
        <dbReference type="EMBL" id="CAL1589801.1"/>
    </source>
</evidence>
<dbReference type="Pfam" id="PF12202">
    <property type="entry name" value="OSR1_C"/>
    <property type="match status" value="1"/>
</dbReference>
<keyword evidence="7" id="KW-0808">Transferase</keyword>
<dbReference type="Pfam" id="PF00069">
    <property type="entry name" value="Pkinase"/>
    <property type="match status" value="1"/>
</dbReference>
<evidence type="ECO:0000256" key="11">
    <source>
        <dbReference type="ARBA" id="ARBA00047899"/>
    </source>
</evidence>
<evidence type="ECO:0000256" key="3">
    <source>
        <dbReference type="ARBA" id="ARBA00012513"/>
    </source>
</evidence>
<dbReference type="InterPro" id="IPR050588">
    <property type="entry name" value="WNK_Ser-Thr_kinase"/>
</dbReference>
<dbReference type="InterPro" id="IPR008271">
    <property type="entry name" value="Ser/Thr_kinase_AS"/>
</dbReference>
<feature type="compositionally biased region" description="Polar residues" evidence="13">
    <location>
        <begin position="1084"/>
        <end position="1096"/>
    </location>
</feature>
<sequence length="1343" mass="146442">MLSDAEERREEEESEAEGAEPLPQLLWRQRATEDEADLQAVASSPDGRFLKFNIEIGRGSFKTVFKGLDTETTVEVAWCELQTQRLSRSERQRFSEEVQMLKALQHPNIVRFLDWWKVSSSGQRCTVLVTELMTSGTLKTYLRRFRHIRLKLLQRWSYEILKGLQFLHSRSPPILHRDLKCDNIFITGPSASVKIGDLGLATLKKNSFAKSVIGTPEFMAPEMYEEKYDEAVDVYAFGMCILEMATSEYPYSECNNAAQIYKKVTSGIKPDSFNRVKVPELKEIIEGCIRPNSSERFTVTDLMEHRFFEEELGVKVEAAEEDDGLKGAILLLLKMDGNRKLHGKYKDSNAIEFLFDLNKDSPEVVAQDMVILGFVSEVDYKPVAKAIRYRVSAIKRQRERTQRANEDDELANQRLESLLSPPTTPVTQDWPSDPGRSQASSGGSSWSPVDSGISGVSSRNVGEDRRPGSTSSTESGSSVSSGLSSITEAPPTSASPLRSPAPQGINSSPSVLSPSQSSQISSPVLPVRNSASLATSPASFTLGPAPPRRNSTSYSYNPASAATSQSAGSRHTTSLSYNQESLAPASSRSSFHSYNPADNLQSPAPPPRNTTSLAYNPAQASTSATTAAYNYNATQVSPAPAVAKLAPPVISPAPFYAPFLGLFPPFKRNSKPPPLPVLRYPKSIAVSQNPERVPGSMSGFSSPVESSASDVMSGMSDRDESQSERSVQMTRRAEAKAFQKRARLRITALSERVVECQLHTHDNKLVTFKFDLDADNIEDIASVMIHRDFILKPERDAFIDRMYEVIKRAESVNEPRPLQEPQPRPRSRSHSSAFLHETPDPASARGGDFPVRPLRSQSFHTSSASTPQPPAPYPYQYALPSPAAPAPPIPQSPTWPPSDQPVPQTWPHPDQPGAQNWPHPDQPIFSLSNVLSLAMSLSQNWIPPPSQSGQYVSPPTPPLSRPQKASSPPQPHGPLLPATFTSTQSPAAPNSGSDAGSSNRPLISPPPSPSQRLSPRLSPGREEKKPVGTTVGRFQVSPSKAPPPPRPHSPPPPPPDQSESSSESSSADSQTAPTNQSRGEESDGSQSHFSRAQTDVSSNESESEEEEEEPGMGAELRKLRERHLSQVAQLQSLQKKEIEQLYERLGKTPPPGIMAPAAILNPRQRRHSKPPAVFPSRSSVQRAEHSALSGIMRRGYVSGSSSSGSQERAKGVTFAADTTTMVRAERGVLFGPVEEWETEQGRSHSSTTEGLQGAPNRSHSSTTEGLQGAPNRSHSSATEGLQGASSRNHSSTTEGLQGASSRNHSSTTEGLQGAPRSRLHQRRLYMDLVCLGPALHVPERGGG</sequence>
<evidence type="ECO:0000256" key="2">
    <source>
        <dbReference type="ARBA" id="ARBA00004496"/>
    </source>
</evidence>
<comment type="catalytic activity">
    <reaction evidence="11">
        <text>L-threonyl-[protein] + ATP = O-phospho-L-threonyl-[protein] + ADP + H(+)</text>
        <dbReference type="Rhea" id="RHEA:46608"/>
        <dbReference type="Rhea" id="RHEA-COMP:11060"/>
        <dbReference type="Rhea" id="RHEA-COMP:11605"/>
        <dbReference type="ChEBI" id="CHEBI:15378"/>
        <dbReference type="ChEBI" id="CHEBI:30013"/>
        <dbReference type="ChEBI" id="CHEBI:30616"/>
        <dbReference type="ChEBI" id="CHEBI:61977"/>
        <dbReference type="ChEBI" id="CHEBI:456216"/>
        <dbReference type="EC" id="2.7.11.1"/>
    </reaction>
</comment>
<dbReference type="GO" id="GO:0005737">
    <property type="term" value="C:cytoplasm"/>
    <property type="evidence" value="ECO:0007669"/>
    <property type="project" value="UniProtKB-SubCell"/>
</dbReference>
<dbReference type="InterPro" id="IPR011009">
    <property type="entry name" value="Kinase-like_dom_sf"/>
</dbReference>
<feature type="compositionally biased region" description="Low complexity" evidence="13">
    <location>
        <begin position="435"/>
        <end position="452"/>
    </location>
</feature>
<reference evidence="15 16" key="1">
    <citation type="submission" date="2024-04" db="EMBL/GenBank/DDBJ databases">
        <authorList>
            <person name="Waldvogel A.-M."/>
            <person name="Schoenle A."/>
        </authorList>
    </citation>
    <scope>NUCLEOTIDE SEQUENCE [LARGE SCALE GENOMIC DNA]</scope>
</reference>
<dbReference type="Gene3D" id="3.30.200.20">
    <property type="entry name" value="Phosphorylase Kinase, domain 1"/>
    <property type="match status" value="1"/>
</dbReference>
<dbReference type="FunFam" id="3.30.200.20:FF:000494">
    <property type="entry name" value="serine/threonine-protein kinase WNK2 isoform X2"/>
    <property type="match status" value="1"/>
</dbReference>
<evidence type="ECO:0000256" key="12">
    <source>
        <dbReference type="ARBA" id="ARBA00048679"/>
    </source>
</evidence>
<keyword evidence="8" id="KW-0547">Nucleotide-binding</keyword>
<feature type="region of interest" description="Disordered" evidence="13">
    <location>
        <begin position="813"/>
        <end position="923"/>
    </location>
</feature>
<evidence type="ECO:0000256" key="10">
    <source>
        <dbReference type="ARBA" id="ARBA00022840"/>
    </source>
</evidence>
<feature type="compositionally biased region" description="Polar residues" evidence="13">
    <location>
        <begin position="698"/>
        <end position="710"/>
    </location>
</feature>
<dbReference type="InterPro" id="IPR056865">
    <property type="entry name" value="CCTL2_WNK"/>
</dbReference>
<protein>
    <recommendedName>
        <fullName evidence="3">non-specific serine/threonine protein kinase</fullName>
        <ecNumber evidence="3">2.7.11.1</ecNumber>
    </recommendedName>
</protein>
<feature type="compositionally biased region" description="Low complexity" evidence="13">
    <location>
        <begin position="1057"/>
        <end position="1070"/>
    </location>
</feature>
<dbReference type="PROSITE" id="PS50011">
    <property type="entry name" value="PROTEIN_KINASE_DOM"/>
    <property type="match status" value="1"/>
</dbReference>
<organism evidence="15 16">
    <name type="scientific">Knipowitschia caucasica</name>
    <name type="common">Caucasian dwarf goby</name>
    <name type="synonym">Pomatoschistus caucasicus</name>
    <dbReference type="NCBI Taxonomy" id="637954"/>
    <lineage>
        <taxon>Eukaryota</taxon>
        <taxon>Metazoa</taxon>
        <taxon>Chordata</taxon>
        <taxon>Craniata</taxon>
        <taxon>Vertebrata</taxon>
        <taxon>Euteleostomi</taxon>
        <taxon>Actinopterygii</taxon>
        <taxon>Neopterygii</taxon>
        <taxon>Teleostei</taxon>
        <taxon>Neoteleostei</taxon>
        <taxon>Acanthomorphata</taxon>
        <taxon>Gobiaria</taxon>
        <taxon>Gobiiformes</taxon>
        <taxon>Gobioidei</taxon>
        <taxon>Gobiidae</taxon>
        <taxon>Gobiinae</taxon>
        <taxon>Knipowitschia</taxon>
    </lineage>
</organism>
<feature type="region of interest" description="Disordered" evidence="13">
    <location>
        <begin position="415"/>
        <end position="614"/>
    </location>
</feature>
<dbReference type="Pfam" id="PF24889">
    <property type="entry name" value="CCTL2_WNK"/>
    <property type="match status" value="1"/>
</dbReference>
<evidence type="ECO:0000256" key="13">
    <source>
        <dbReference type="SAM" id="MobiDB-lite"/>
    </source>
</evidence>
<feature type="region of interest" description="Disordered" evidence="13">
    <location>
        <begin position="945"/>
        <end position="1120"/>
    </location>
</feature>
<feature type="compositionally biased region" description="Polar residues" evidence="13">
    <location>
        <begin position="549"/>
        <end position="602"/>
    </location>
</feature>
<dbReference type="PROSITE" id="PS00108">
    <property type="entry name" value="PROTEIN_KINASE_ST"/>
    <property type="match status" value="1"/>
</dbReference>
<dbReference type="Proteomes" id="UP001497482">
    <property type="component" value="Chromosome 19"/>
</dbReference>
<feature type="compositionally biased region" description="Polar residues" evidence="13">
    <location>
        <begin position="1243"/>
        <end position="1310"/>
    </location>
</feature>
<dbReference type="InterPro" id="IPR024678">
    <property type="entry name" value="Kinase_OSR1/WNK_CCT"/>
</dbReference>
<feature type="compositionally biased region" description="Pro residues" evidence="13">
    <location>
        <begin position="882"/>
        <end position="910"/>
    </location>
</feature>
<feature type="domain" description="Protein kinase" evidence="14">
    <location>
        <begin position="50"/>
        <end position="308"/>
    </location>
</feature>
<feature type="region of interest" description="Disordered" evidence="13">
    <location>
        <begin position="1231"/>
        <end position="1319"/>
    </location>
</feature>
<comment type="cofactor">
    <cofactor evidence="1">
        <name>Mg(2+)</name>
        <dbReference type="ChEBI" id="CHEBI:18420"/>
    </cofactor>
</comment>
<evidence type="ECO:0000256" key="8">
    <source>
        <dbReference type="ARBA" id="ARBA00022741"/>
    </source>
</evidence>
<dbReference type="SMART" id="SM00220">
    <property type="entry name" value="S_TKc"/>
    <property type="match status" value="1"/>
</dbReference>
<dbReference type="GO" id="GO:0004674">
    <property type="term" value="F:protein serine/threonine kinase activity"/>
    <property type="evidence" value="ECO:0007669"/>
    <property type="project" value="UniProtKB-KW"/>
</dbReference>
<keyword evidence="9" id="KW-0418">Kinase</keyword>
<feature type="compositionally biased region" description="Low complexity" evidence="13">
    <location>
        <begin position="507"/>
        <end position="526"/>
    </location>
</feature>
<feature type="compositionally biased region" description="Acidic residues" evidence="13">
    <location>
        <begin position="9"/>
        <end position="18"/>
    </location>
</feature>
<feature type="compositionally biased region" description="Polar residues" evidence="13">
    <location>
        <begin position="529"/>
        <end position="539"/>
    </location>
</feature>
<dbReference type="Gene3D" id="3.10.20.90">
    <property type="entry name" value="Phosphatidylinositol 3-kinase Catalytic Subunit, Chain A, domain 1"/>
    <property type="match status" value="2"/>
</dbReference>
<feature type="compositionally biased region" description="Polar residues" evidence="13">
    <location>
        <begin position="979"/>
        <end position="996"/>
    </location>
</feature>
<evidence type="ECO:0000313" key="16">
    <source>
        <dbReference type="Proteomes" id="UP001497482"/>
    </source>
</evidence>
<feature type="region of interest" description="Disordered" evidence="13">
    <location>
        <begin position="1"/>
        <end position="25"/>
    </location>
</feature>